<dbReference type="EMBL" id="JAPOHA010000006">
    <property type="protein sequence ID" value="MCY1713974.1"/>
    <property type="molecule type" value="Genomic_DNA"/>
</dbReference>
<comment type="caution">
    <text evidence="2">The sequence shown here is derived from an EMBL/GenBank/DDBJ whole genome shotgun (WGS) entry which is preliminary data.</text>
</comment>
<sequence>MARIIQVTPEQLETSAGKIEGLAGDYKTQYDQLYNETGAMASTWNGKDNLAFIDQIAGFKDDFEKMHTLMMNYADFLKKSAKAYRETQQTIMDQARKLVN</sequence>
<evidence type="ECO:0000256" key="1">
    <source>
        <dbReference type="RuleBase" id="RU362001"/>
    </source>
</evidence>
<dbReference type="SUPFAM" id="SSF140453">
    <property type="entry name" value="EsxAB dimer-like"/>
    <property type="match status" value="1"/>
</dbReference>
<protein>
    <recommendedName>
        <fullName evidence="1">ESAT-6-like protein</fullName>
    </recommendedName>
</protein>
<name>A0ABT4BSV5_9FIRM</name>
<dbReference type="InterPro" id="IPR036689">
    <property type="entry name" value="ESAT-6-like_sf"/>
</dbReference>
<keyword evidence="3" id="KW-1185">Reference proteome</keyword>
<accession>A0ABT4BSV5</accession>
<dbReference type="RefSeq" id="WP_268058025.1">
    <property type="nucleotide sequence ID" value="NZ_JAPOHA010000006.1"/>
</dbReference>
<dbReference type="Proteomes" id="UP001082703">
    <property type="component" value="Unassembled WGS sequence"/>
</dbReference>
<evidence type="ECO:0000313" key="2">
    <source>
        <dbReference type="EMBL" id="MCY1713974.1"/>
    </source>
</evidence>
<comment type="similarity">
    <text evidence="1">Belongs to the WXG100 family.</text>
</comment>
<organism evidence="2 3">
    <name type="scientific">Caproiciproducens galactitolivorans</name>
    <dbReference type="NCBI Taxonomy" id="642589"/>
    <lineage>
        <taxon>Bacteria</taxon>
        <taxon>Bacillati</taxon>
        <taxon>Bacillota</taxon>
        <taxon>Clostridia</taxon>
        <taxon>Eubacteriales</taxon>
        <taxon>Acutalibacteraceae</taxon>
        <taxon>Caproiciproducens</taxon>
    </lineage>
</organism>
<dbReference type="InterPro" id="IPR010310">
    <property type="entry name" value="T7SS_ESAT-6-like"/>
</dbReference>
<gene>
    <name evidence="2" type="ORF">OUY18_06875</name>
</gene>
<evidence type="ECO:0000313" key="3">
    <source>
        <dbReference type="Proteomes" id="UP001082703"/>
    </source>
</evidence>
<reference evidence="2 3" key="1">
    <citation type="submission" date="2022-11" db="EMBL/GenBank/DDBJ databases">
        <authorList>
            <person name="Caiyu Z."/>
        </authorList>
    </citation>
    <scope>NUCLEOTIDE SEQUENCE [LARGE SCALE GENOMIC DNA]</scope>
    <source>
        <strain evidence="2 3">YR-4</strain>
    </source>
</reference>
<dbReference type="NCBIfam" id="TIGR03930">
    <property type="entry name" value="WXG100_ESAT6"/>
    <property type="match status" value="1"/>
</dbReference>
<proteinExistence type="inferred from homology"/>
<dbReference type="Pfam" id="PF06013">
    <property type="entry name" value="WXG100"/>
    <property type="match status" value="1"/>
</dbReference>
<dbReference type="Gene3D" id="1.10.287.1060">
    <property type="entry name" value="ESAT-6-like"/>
    <property type="match status" value="1"/>
</dbReference>